<evidence type="ECO:0008006" key="3">
    <source>
        <dbReference type="Google" id="ProtNLM"/>
    </source>
</evidence>
<proteinExistence type="predicted"/>
<comment type="caution">
    <text evidence="1">The sequence shown here is derived from an EMBL/GenBank/DDBJ whole genome shotgun (WGS) entry which is preliminary data.</text>
</comment>
<organism evidence="1 2">
    <name type="scientific">Microbacterium helvum</name>
    <dbReference type="NCBI Taxonomy" id="2773713"/>
    <lineage>
        <taxon>Bacteria</taxon>
        <taxon>Bacillati</taxon>
        <taxon>Actinomycetota</taxon>
        <taxon>Actinomycetes</taxon>
        <taxon>Micrococcales</taxon>
        <taxon>Microbacteriaceae</taxon>
        <taxon>Microbacterium</taxon>
    </lineage>
</organism>
<reference evidence="1 2" key="1">
    <citation type="submission" date="2020-09" db="EMBL/GenBank/DDBJ databases">
        <title>Isolation and identification of active actinomycetes.</title>
        <authorList>
            <person name="Li X."/>
        </authorList>
    </citation>
    <scope>NUCLEOTIDE SEQUENCE [LARGE SCALE GENOMIC DNA]</scope>
    <source>
        <strain evidence="1 2">NEAU-LLC</strain>
    </source>
</reference>
<name>A0ABR8NJW4_9MICO</name>
<accession>A0ABR8NJW4</accession>
<evidence type="ECO:0000313" key="1">
    <source>
        <dbReference type="EMBL" id="MBD3940213.1"/>
    </source>
</evidence>
<sequence>MKDADWDPLWPESRHRIQVAAAFAEMRGGDSVASYDSAAVVWELPLYRCTPEVVHVTVPDGKHISSRNGMRRHGDALADKDVTVREGIRVTTLERTVLDLACTLPFAAGLAAADAALRLVACDDGAYDEAGAQTWRDEMLARVAGGVGRRGVRTAAEVLALADGRAESPAESAGRGHLHRLGFRRLRPQVEVRGPDGRVLRVDVEIEDIATFLEIDGAGKYLDEALRTGRTVEQVILDEKRREDWIRGTTGKRMVRVDEKHVRTAEALAARLSSFGISLPR</sequence>
<dbReference type="EMBL" id="JACXZS010000001">
    <property type="protein sequence ID" value="MBD3940213.1"/>
    <property type="molecule type" value="Genomic_DNA"/>
</dbReference>
<gene>
    <name evidence="1" type="ORF">IF188_00680</name>
</gene>
<dbReference type="Proteomes" id="UP000598426">
    <property type="component" value="Unassembled WGS sequence"/>
</dbReference>
<keyword evidence="2" id="KW-1185">Reference proteome</keyword>
<evidence type="ECO:0000313" key="2">
    <source>
        <dbReference type="Proteomes" id="UP000598426"/>
    </source>
</evidence>
<protein>
    <recommendedName>
        <fullName evidence="3">Transcriptional regulator, AbiEi antitoxin, Type IV TA system</fullName>
    </recommendedName>
</protein>
<dbReference type="RefSeq" id="WP_191169868.1">
    <property type="nucleotide sequence ID" value="NZ_JACXZS010000001.1"/>
</dbReference>